<dbReference type="Gene3D" id="2.170.130.30">
    <property type="match status" value="1"/>
</dbReference>
<organism evidence="3 4">
    <name type="scientific">Gallibacter intestinalis</name>
    <dbReference type="NCBI Taxonomy" id="2779356"/>
    <lineage>
        <taxon>Bacteria</taxon>
        <taxon>Bacillati</taxon>
        <taxon>Bacillota</taxon>
        <taxon>Clostridia</taxon>
        <taxon>Eubacteriales</taxon>
        <taxon>Eubacteriaceae</taxon>
        <taxon>Gallibacter</taxon>
    </lineage>
</organism>
<keyword evidence="4" id="KW-1185">Reference proteome</keyword>
<dbReference type="Pfam" id="PF14478">
    <property type="entry name" value="DUF4430"/>
    <property type="match status" value="1"/>
</dbReference>
<protein>
    <submittedName>
        <fullName evidence="3">DUF4430 domain-containing protein</fullName>
    </submittedName>
</protein>
<keyword evidence="1" id="KW-1133">Transmembrane helix</keyword>
<evidence type="ECO:0000313" key="3">
    <source>
        <dbReference type="EMBL" id="MBE5034960.1"/>
    </source>
</evidence>
<dbReference type="EMBL" id="JADCKA010000002">
    <property type="protein sequence ID" value="MBE5034960.1"/>
    <property type="molecule type" value="Genomic_DNA"/>
</dbReference>
<evidence type="ECO:0000259" key="2">
    <source>
        <dbReference type="Pfam" id="PF14478"/>
    </source>
</evidence>
<proteinExistence type="predicted"/>
<keyword evidence="1" id="KW-0472">Membrane</keyword>
<feature type="transmembrane region" description="Helical" evidence="1">
    <location>
        <begin position="17"/>
        <end position="36"/>
    </location>
</feature>
<sequence length="192" mass="21265">MSTSLENKVKSKKKRNIVIGIIIIAVVLLVVLQFKFDAINAVRDTLSGKETVKATLEISCKPLSDDVTKLKDKSKAEYIPDNGVILEQTEYRMEKGDTAFDMLKKATTDEGIQAEYSYTQAYDAYFIEGISNLYNGDAGGMSGWLYYVNGKSPEYGISGYELRDGDNILVIFSCDGGEDVDVRDLLPDDISL</sequence>
<accession>A0ABR9QWN2</accession>
<keyword evidence="1" id="KW-0812">Transmembrane</keyword>
<dbReference type="RefSeq" id="WP_226384631.1">
    <property type="nucleotide sequence ID" value="NZ_JADCKA010000002.1"/>
</dbReference>
<reference evidence="3 4" key="1">
    <citation type="submission" date="2020-10" db="EMBL/GenBank/DDBJ databases">
        <title>ChiBAC.</title>
        <authorList>
            <person name="Zenner C."/>
            <person name="Hitch T.C.A."/>
            <person name="Clavel T."/>
        </authorList>
    </citation>
    <scope>NUCLEOTIDE SEQUENCE [LARGE SCALE GENOMIC DNA]</scope>
    <source>
        <strain evidence="3 4">DSM 108706</strain>
    </source>
</reference>
<dbReference type="InterPro" id="IPR027954">
    <property type="entry name" value="Transcobalamin-like_C"/>
</dbReference>
<name>A0ABR9QWN2_9FIRM</name>
<gene>
    <name evidence="3" type="ORF">INF20_01545</name>
</gene>
<evidence type="ECO:0000256" key="1">
    <source>
        <dbReference type="SAM" id="Phobius"/>
    </source>
</evidence>
<dbReference type="Proteomes" id="UP001516588">
    <property type="component" value="Unassembled WGS sequence"/>
</dbReference>
<comment type="caution">
    <text evidence="3">The sequence shown here is derived from an EMBL/GenBank/DDBJ whole genome shotgun (WGS) entry which is preliminary data.</text>
</comment>
<feature type="domain" description="Transcobalamin-like C-terminal" evidence="2">
    <location>
        <begin position="96"/>
        <end position="170"/>
    </location>
</feature>
<evidence type="ECO:0000313" key="4">
    <source>
        <dbReference type="Proteomes" id="UP001516588"/>
    </source>
</evidence>